<evidence type="ECO:0000256" key="2">
    <source>
        <dbReference type="ARBA" id="ARBA00022487"/>
    </source>
</evidence>
<dbReference type="InterPro" id="IPR019819">
    <property type="entry name" value="Carboxylesterase_B_CS"/>
</dbReference>
<organism evidence="9 10">
    <name type="scientific">Trichoplax adhaerens</name>
    <name type="common">Trichoplax reptans</name>
    <dbReference type="NCBI Taxonomy" id="10228"/>
    <lineage>
        <taxon>Eukaryota</taxon>
        <taxon>Metazoa</taxon>
        <taxon>Placozoa</taxon>
        <taxon>Uniplacotomia</taxon>
        <taxon>Trichoplacea</taxon>
        <taxon>Trichoplacidae</taxon>
        <taxon>Trichoplax</taxon>
    </lineage>
</organism>
<dbReference type="PROSITE" id="PS00941">
    <property type="entry name" value="CARBOXYLESTERASE_B_2"/>
    <property type="match status" value="1"/>
</dbReference>
<keyword evidence="7" id="KW-0812">Transmembrane</keyword>
<evidence type="ECO:0000313" key="9">
    <source>
        <dbReference type="EMBL" id="EDV20451.1"/>
    </source>
</evidence>
<dbReference type="KEGG" id="tad:TRIADDRAFT_61121"/>
<dbReference type="HOGENOM" id="CLU_006586_13_0_1"/>
<dbReference type="RefSeq" id="XP_002117145.1">
    <property type="nucleotide sequence ID" value="XM_002117109.1"/>
</dbReference>
<evidence type="ECO:0000256" key="1">
    <source>
        <dbReference type="ARBA" id="ARBA00005964"/>
    </source>
</evidence>
<feature type="signal peptide" evidence="6">
    <location>
        <begin position="1"/>
        <end position="34"/>
    </location>
</feature>
<dbReference type="eggNOG" id="KOG4389">
    <property type="taxonomic scope" value="Eukaryota"/>
</dbReference>
<proteinExistence type="inferred from homology"/>
<dbReference type="SUPFAM" id="SSF53474">
    <property type="entry name" value="alpha/beta-Hydrolases"/>
    <property type="match status" value="1"/>
</dbReference>
<feature type="chain" id="PRO_5005122930" description="Carboxylic ester hydrolase" evidence="6">
    <location>
        <begin position="35"/>
        <end position="629"/>
    </location>
</feature>
<evidence type="ECO:0000259" key="8">
    <source>
        <dbReference type="Pfam" id="PF00135"/>
    </source>
</evidence>
<evidence type="ECO:0000256" key="5">
    <source>
        <dbReference type="ARBA" id="ARBA00023157"/>
    </source>
</evidence>
<keyword evidence="2" id="KW-0719">Serine esterase</keyword>
<keyword evidence="10" id="KW-1185">Reference proteome</keyword>
<dbReference type="EC" id="3.1.1.-" evidence="6"/>
<dbReference type="FunFam" id="3.40.50.1820:FF:000029">
    <property type="entry name" value="Acetylcholinesterase"/>
    <property type="match status" value="1"/>
</dbReference>
<dbReference type="Pfam" id="PF00135">
    <property type="entry name" value="COesterase"/>
    <property type="match status" value="1"/>
</dbReference>
<dbReference type="InParanoid" id="B3SA36"/>
<dbReference type="GeneID" id="6758357"/>
<dbReference type="CTD" id="6758357"/>
<accession>B3SA36</accession>
<name>B3SA36_TRIAD</name>
<keyword evidence="4 6" id="KW-0378">Hydrolase</keyword>
<dbReference type="AlphaFoldDB" id="B3SA36"/>
<evidence type="ECO:0000256" key="4">
    <source>
        <dbReference type="ARBA" id="ARBA00022801"/>
    </source>
</evidence>
<evidence type="ECO:0000256" key="7">
    <source>
        <dbReference type="SAM" id="Phobius"/>
    </source>
</evidence>
<evidence type="ECO:0000256" key="3">
    <source>
        <dbReference type="ARBA" id="ARBA00022729"/>
    </source>
</evidence>
<reference evidence="9 10" key="1">
    <citation type="journal article" date="2008" name="Nature">
        <title>The Trichoplax genome and the nature of placozoans.</title>
        <authorList>
            <person name="Srivastava M."/>
            <person name="Begovic E."/>
            <person name="Chapman J."/>
            <person name="Putnam N.H."/>
            <person name="Hellsten U."/>
            <person name="Kawashima T."/>
            <person name="Kuo A."/>
            <person name="Mitros T."/>
            <person name="Salamov A."/>
            <person name="Carpenter M.L."/>
            <person name="Signorovitch A.Y."/>
            <person name="Moreno M.A."/>
            <person name="Kamm K."/>
            <person name="Grimwood J."/>
            <person name="Schmutz J."/>
            <person name="Shapiro H."/>
            <person name="Grigoriev I.V."/>
            <person name="Buss L.W."/>
            <person name="Schierwater B."/>
            <person name="Dellaporta S.L."/>
            <person name="Rokhsar D.S."/>
        </authorList>
    </citation>
    <scope>NUCLEOTIDE SEQUENCE [LARGE SCALE GENOMIC DNA]</scope>
    <source>
        <strain evidence="9 10">Grell-BS-1999</strain>
    </source>
</reference>
<evidence type="ECO:0000313" key="10">
    <source>
        <dbReference type="Proteomes" id="UP000009022"/>
    </source>
</evidence>
<dbReference type="PROSITE" id="PS00122">
    <property type="entry name" value="CARBOXYLESTERASE_B_1"/>
    <property type="match status" value="1"/>
</dbReference>
<protein>
    <recommendedName>
        <fullName evidence="6">Carboxylic ester hydrolase</fullName>
        <ecNumber evidence="6">3.1.1.-</ecNumber>
    </recommendedName>
</protein>
<dbReference type="GO" id="GO:0052689">
    <property type="term" value="F:carboxylic ester hydrolase activity"/>
    <property type="evidence" value="ECO:0007669"/>
    <property type="project" value="UniProtKB-KW"/>
</dbReference>
<dbReference type="InterPro" id="IPR002018">
    <property type="entry name" value="CarbesteraseB"/>
</dbReference>
<gene>
    <name evidence="9" type="ORF">TRIADDRAFT_61121</name>
</gene>
<feature type="transmembrane region" description="Helical" evidence="7">
    <location>
        <begin position="582"/>
        <end position="606"/>
    </location>
</feature>
<dbReference type="InterPro" id="IPR019826">
    <property type="entry name" value="Carboxylesterase_B_AS"/>
</dbReference>
<keyword evidence="5" id="KW-1015">Disulfide bond</keyword>
<dbReference type="InterPro" id="IPR051093">
    <property type="entry name" value="Neuroligin/BSAL"/>
</dbReference>
<comment type="similarity">
    <text evidence="1 6">Belongs to the type-B carboxylesterase/lipase family.</text>
</comment>
<dbReference type="PhylomeDB" id="B3SA36"/>
<feature type="domain" description="Carboxylesterase type B" evidence="8">
    <location>
        <begin position="40"/>
        <end position="553"/>
    </location>
</feature>
<dbReference type="PANTHER" id="PTHR43903">
    <property type="entry name" value="NEUROLIGIN"/>
    <property type="match status" value="1"/>
</dbReference>
<keyword evidence="7" id="KW-0472">Membrane</keyword>
<dbReference type="Proteomes" id="UP000009022">
    <property type="component" value="Unassembled WGS sequence"/>
</dbReference>
<dbReference type="InterPro" id="IPR029058">
    <property type="entry name" value="AB_hydrolase_fold"/>
</dbReference>
<dbReference type="ESTHER" id="triad-b3sa36">
    <property type="family name" value="Cholinesterase-like"/>
</dbReference>
<dbReference type="Gene3D" id="3.40.50.1820">
    <property type="entry name" value="alpha/beta hydrolase"/>
    <property type="match status" value="1"/>
</dbReference>
<keyword evidence="3 6" id="KW-0732">Signal</keyword>
<dbReference type="OrthoDB" id="9000293at2759"/>
<keyword evidence="7" id="KW-1133">Transmembrane helix</keyword>
<evidence type="ECO:0000256" key="6">
    <source>
        <dbReference type="RuleBase" id="RU361235"/>
    </source>
</evidence>
<dbReference type="EMBL" id="DS985260">
    <property type="protein sequence ID" value="EDV20451.1"/>
    <property type="molecule type" value="Genomic_DNA"/>
</dbReference>
<sequence length="629" mass="69506">MDKRSLGNPMKPVQNMQLTLIITLIAFFMSGSAAENGSVTVDTNAGKVEGTMVQVENKDCAIFLGIPYANPPVGQLRFHLPTPVMKWNNVLQAKTVPNLCYSLNFANFTDVIGSQNEDCLYLNVFTPKVGASKLPVLVWIHSGSLGMGNAAWWNGEALATLGNMVVVTFDYRRGVLGFLTGMDRNGMPIITPNLGLHDQQAVFRWVQQNIAQFGGDPQRVTISGHSAGAASVGLFITTTPMQETLYRQGIMAGGSPVLPTLYYPDLKSTSQAYKNFLSRTTCDISASNQNILSCLRNLPIGDIISIQGKTSTILGLSEAYRIVVDGTLISDDPKRLLKAGTLKNKNVKVIGGVLKNEGDLFIALIPQLNNGMPRQMFFNYINREFPNASQAARSVVIYRYTAWSNVTSPANNLRMTSDLFTDRIFNSPMAYTLNKMSDNGIVTYFYQFNHKIINSGYFPPHVGVVHSMEIPYIFGYPMLNLSHKGNSYTSEDMKLSRVMINLWSNFVASGNPTSTPVNGITWPRYDSKSKRCLQLASTLGVQKAPRADYVAFWNDLWPQLASVNNSSPENSTMPETCVSRSYMLATYIQFAVLCTLAAAMIIFFIFKYRKWPSRNIARLASAGNDNNAL</sequence>
<dbReference type="OMA" id="AYHETEK"/>